<feature type="signal peptide" evidence="1">
    <location>
        <begin position="1"/>
        <end position="25"/>
    </location>
</feature>
<organism evidence="4 5">
    <name type="scientific">Trinickia fusca</name>
    <dbReference type="NCBI Taxonomy" id="2419777"/>
    <lineage>
        <taxon>Bacteria</taxon>
        <taxon>Pseudomonadati</taxon>
        <taxon>Pseudomonadota</taxon>
        <taxon>Betaproteobacteria</taxon>
        <taxon>Burkholderiales</taxon>
        <taxon>Burkholderiaceae</taxon>
        <taxon>Trinickia</taxon>
    </lineage>
</organism>
<dbReference type="Proteomes" id="UP000280434">
    <property type="component" value="Unassembled WGS sequence"/>
</dbReference>
<proteinExistence type="predicted"/>
<gene>
    <name evidence="4" type="ORF">D7S89_08445</name>
</gene>
<comment type="caution">
    <text evidence="4">The sequence shown here is derived from an EMBL/GenBank/DDBJ whole genome shotgun (WGS) entry which is preliminary data.</text>
</comment>
<evidence type="ECO:0000313" key="4">
    <source>
        <dbReference type="EMBL" id="RKP51065.1"/>
    </source>
</evidence>
<protein>
    <submittedName>
        <fullName evidence="4">DUF3857 domain-containing protein</fullName>
    </submittedName>
</protein>
<dbReference type="Pfam" id="PF12969">
    <property type="entry name" value="DUF3857"/>
    <property type="match status" value="1"/>
</dbReference>
<evidence type="ECO:0000256" key="1">
    <source>
        <dbReference type="SAM" id="SignalP"/>
    </source>
</evidence>
<keyword evidence="5" id="KW-1185">Reference proteome</keyword>
<evidence type="ECO:0000259" key="2">
    <source>
        <dbReference type="Pfam" id="PF01841"/>
    </source>
</evidence>
<feature type="domain" description="DUF3857" evidence="3">
    <location>
        <begin position="48"/>
        <end position="214"/>
    </location>
</feature>
<dbReference type="Pfam" id="PF01841">
    <property type="entry name" value="Transglut_core"/>
    <property type="match status" value="1"/>
</dbReference>
<dbReference type="InterPro" id="IPR024618">
    <property type="entry name" value="DUF3857"/>
</dbReference>
<dbReference type="Gene3D" id="2.60.40.3140">
    <property type="match status" value="1"/>
</dbReference>
<reference evidence="4 5" key="1">
    <citation type="submission" date="2018-10" db="EMBL/GenBank/DDBJ databases">
        <title>Paraburkholderia sp. 7MK8-2, isolated from soil.</title>
        <authorList>
            <person name="Gao Z.-H."/>
            <person name="Qiu L.-H."/>
        </authorList>
    </citation>
    <scope>NUCLEOTIDE SEQUENCE [LARGE SCALE GENOMIC DNA]</scope>
    <source>
        <strain evidence="4 5">7MK8-2</strain>
    </source>
</reference>
<sequence>MTTKSIRHTLIAAAIALTTAAPVMGATVKPFGPDATMLSDDIAYDVHADGTHIMEETERVRIDSDRGIKRYAQMSLHCSTSLEALDVLEAYTTTKDGKRLDVAPDKIIVQQSPQSAGAPTFDDGKVKTVVFSDVTVGSTVTLHVRKTQKQAMFPGQFSAIEHFGDDKPIESARVTLRAPASLTLHVDARGMQGGRTAPDAPGMQRWQWTLEHTSAHVPELGSVSVADRDPYVAMTTFADFPAVGAAYLTRAEPKTAVTPSVRELADSLTKGVTDRRKQAEILYNWVSENVRYVAIYLGFGGLVPHEASDILAARYGDCKDHVTLLEALLAAKGIKSSPVLVNAGATYRLPKVAAPLGVFDHAITYLPEFKLYVDSTPGFARFGTLPIVESGKPALVADDGSGRAAIVTLPQFDAKTASVQVTTKVALDSDGNAKGTSEIDNMGAFDWITREFFSSIAPGVEPEVASRMLTLTGQSGTGTFTHTPVHDLTQPFVYKAEFELPAYASFPGPGAMRVSMGLGSLSGISTAFEQCAATTRDFGMPVVSRHVSETTIVTLPDGVTIANLPKPADIESPFGSYASKYTRDGRTVTVTRTLDLALPGPVLEPEQYPAFRKMGLAVMRDLGTQLVY</sequence>
<feature type="domain" description="Transglutaminase-like" evidence="2">
    <location>
        <begin position="263"/>
        <end position="338"/>
    </location>
</feature>
<feature type="chain" id="PRO_5019747113" evidence="1">
    <location>
        <begin position="26"/>
        <end position="628"/>
    </location>
</feature>
<dbReference type="Gene3D" id="3.10.620.30">
    <property type="match status" value="1"/>
</dbReference>
<accession>A0A494XK12</accession>
<evidence type="ECO:0000313" key="5">
    <source>
        <dbReference type="Proteomes" id="UP000280434"/>
    </source>
</evidence>
<dbReference type="InterPro" id="IPR038765">
    <property type="entry name" value="Papain-like_cys_pep_sf"/>
</dbReference>
<dbReference type="RefSeq" id="WP_121277149.1">
    <property type="nucleotide sequence ID" value="NZ_RBZV01000002.1"/>
</dbReference>
<dbReference type="Gene3D" id="2.60.120.1130">
    <property type="match status" value="1"/>
</dbReference>
<name>A0A494XK12_9BURK</name>
<dbReference type="SUPFAM" id="SSF54001">
    <property type="entry name" value="Cysteine proteinases"/>
    <property type="match status" value="1"/>
</dbReference>
<keyword evidence="1" id="KW-0732">Signal</keyword>
<evidence type="ECO:0000259" key="3">
    <source>
        <dbReference type="Pfam" id="PF12969"/>
    </source>
</evidence>
<dbReference type="EMBL" id="RBZV01000002">
    <property type="protein sequence ID" value="RKP51065.1"/>
    <property type="molecule type" value="Genomic_DNA"/>
</dbReference>
<dbReference type="AlphaFoldDB" id="A0A494XK12"/>
<dbReference type="InterPro" id="IPR002931">
    <property type="entry name" value="Transglutaminase-like"/>
</dbReference>
<dbReference type="OrthoDB" id="103430at2"/>